<evidence type="ECO:0000313" key="2">
    <source>
        <dbReference type="EMBL" id="GLS00067.1"/>
    </source>
</evidence>
<dbReference type="EMBL" id="BSOY01000001">
    <property type="protein sequence ID" value="GLS00067.1"/>
    <property type="molecule type" value="Genomic_DNA"/>
</dbReference>
<evidence type="ECO:0000313" key="3">
    <source>
        <dbReference type="Proteomes" id="UP001156921"/>
    </source>
</evidence>
<reference evidence="3" key="1">
    <citation type="journal article" date="2019" name="Int. J. Syst. Evol. Microbiol.">
        <title>The Global Catalogue of Microorganisms (GCM) 10K type strain sequencing project: providing services to taxonomists for standard genome sequencing and annotation.</title>
        <authorList>
            <consortium name="The Broad Institute Genomics Platform"/>
            <consortium name="The Broad Institute Genome Sequencing Center for Infectious Disease"/>
            <person name="Wu L."/>
            <person name="Ma J."/>
        </authorList>
    </citation>
    <scope>NUCLEOTIDE SEQUENCE [LARGE SCALE GENOMIC DNA]</scope>
    <source>
        <strain evidence="3">NBRC 110107</strain>
    </source>
</reference>
<dbReference type="Proteomes" id="UP001156921">
    <property type="component" value="Unassembled WGS sequence"/>
</dbReference>
<dbReference type="SUPFAM" id="SSF103515">
    <property type="entry name" value="Autotransporter"/>
    <property type="match status" value="1"/>
</dbReference>
<name>A0ABQ6BIN6_9CAUL</name>
<comment type="caution">
    <text evidence="2">The sequence shown here is derived from an EMBL/GenBank/DDBJ whole genome shotgun (WGS) entry which is preliminary data.</text>
</comment>
<sequence length="996" mass="101557">MDSNHDFSMDGTGSITMSPAADGATAVLVNAGVTSDVTIGGTISIVDTIETYTDADNDGDIDGPWATGSGRYGIRYAAGAPVTGDLLVSSLGSIGVDGNNSYAISIESGLIGNLQSQGNIRVFGDNSVAIRTQGAVTGNVTLLGTVSARGMNTSAVSIGGDVGGRLTLQGEINATGYRYTSLGNDAFEAKLDAEDKLQGGPAVIIAGNVAGGVVVDRAPVDASTTNTDEDADGIADSTEGTGSINSFGAAPAILVGSTTQSVTLGVVGTDANAYGFINRGTITGRGVYDAIAANAVVFGGNPGQSVTINGGVRNEGTVAALASQANATTFRFGVGAATPQFYNAGAISAGVASEIAANATAIQIDAGASLTSINNNGSILASAGGGAATVTAINDLSGTLTSITNTRSLQATLSANEAGDPVTGTTTAINVSANTTGVTVLQTGILTAPTTLDPDTDGDGVPDSIEPILVGDILLGSGADTVDIRNGVVFGDIDFGAGADTLSITGGGIVRSALSDVGGDLTINVSNGILDARHTAPLDVTTLNVGADGDLIITIDPANSASGGFNVAGTATLANGAGLGVRFTSLLAAPERFTLIDAATLNFGVLDLDSIEENSPYLYMVAAGANVPAGEVFVDVRRRTAAEADMIAVEAAMFDSFYSTLGGAGAEDIRNVFLAQTGREDFINLYEQLLPDHAGGPLLSLSSGVDAVTRALTGRNASAAPGETSAWVQEINFYADKDKTDTYGFRSEGFGVAGGIERGSGLGAVGLSLAFTSSDLEDPESEAEEVLSASLLELGLYWRAQGQYWTTWARAAAGYATFESERRFVGAGLNLSNESDWSGFSLAAAGGVSYQRDFGRFSIRPEAYAEFFSLSEEGHVETGGGDGFDLEIDDRDGHLFSATAAVNLGMSMGENSWLRPEVRVGWRQNISVDPGETIARFRSGGPDFTLDGGSIEGGGPILGFRLNIGNELGMLSINADAEMIEDYIRYMLFLRASFRF</sequence>
<dbReference type="InterPro" id="IPR005546">
    <property type="entry name" value="Autotransporte_beta"/>
</dbReference>
<feature type="domain" description="Autotransporter" evidence="1">
    <location>
        <begin position="719"/>
        <end position="996"/>
    </location>
</feature>
<accession>A0ABQ6BIN6</accession>
<dbReference type="InterPro" id="IPR036709">
    <property type="entry name" value="Autotransporte_beta_dom_sf"/>
</dbReference>
<keyword evidence="3" id="KW-1185">Reference proteome</keyword>
<gene>
    <name evidence="2" type="ORF">GCM10007859_00700</name>
</gene>
<protein>
    <submittedName>
        <fullName evidence="2">Autotransporter</fullName>
    </submittedName>
</protein>
<organism evidence="2 3">
    <name type="scientific">Brevundimonas denitrificans</name>
    <dbReference type="NCBI Taxonomy" id="1443434"/>
    <lineage>
        <taxon>Bacteria</taxon>
        <taxon>Pseudomonadati</taxon>
        <taxon>Pseudomonadota</taxon>
        <taxon>Alphaproteobacteria</taxon>
        <taxon>Caulobacterales</taxon>
        <taxon>Caulobacteraceae</taxon>
        <taxon>Brevundimonas</taxon>
    </lineage>
</organism>
<dbReference type="SMART" id="SM00869">
    <property type="entry name" value="Autotransporter"/>
    <property type="match status" value="1"/>
</dbReference>
<proteinExistence type="predicted"/>
<evidence type="ECO:0000259" key="1">
    <source>
        <dbReference type="PROSITE" id="PS51208"/>
    </source>
</evidence>
<dbReference type="PROSITE" id="PS51208">
    <property type="entry name" value="AUTOTRANSPORTER"/>
    <property type="match status" value="1"/>
</dbReference>